<keyword evidence="6" id="KW-0594">Phospholipid biosynthesis</keyword>
<sequence>MVKKRATKGAAKRNRVTSLPVSHPELPPLVHADVEEIIEGPARASQQSDNRSEDAGTSDRPVRLYADGIFDLFHFGHAKALEQAKKLYSNSHLIVGCCSDAVTHKYKGKTVFTEAERYESLRHCKWVDEIITDAPWVINQAFLDKHKIDYVAHDALPYNDASGQANDVYEFVKAQGRFKETQRTEGISTSDIILRVIKDYNDYVLRNLSRGYSRKDLGVSLMKEKQIRARAGMRQLSEKMRDRLKVNDHVSKRMLANVRLLPKDVEAGVKDFAAGVETLVDRVVSGELGGEVAAHMDKFVCGFIRHCENNYSKFEQAVRQRFGLPKRVPPPRRAKTISKRSRAAAAAAAALAHLAEEQHLIG</sequence>
<evidence type="ECO:0000256" key="8">
    <source>
        <dbReference type="ARBA" id="ARBA00026101"/>
    </source>
</evidence>
<dbReference type="InterPro" id="IPR014729">
    <property type="entry name" value="Rossmann-like_a/b/a_fold"/>
</dbReference>
<evidence type="ECO:0000256" key="6">
    <source>
        <dbReference type="ARBA" id="ARBA00023209"/>
    </source>
</evidence>
<keyword evidence="5" id="KW-0443">Lipid metabolism</keyword>
<dbReference type="GO" id="GO:0031210">
    <property type="term" value="F:phosphatidylcholine binding"/>
    <property type="evidence" value="ECO:0007669"/>
    <property type="project" value="TreeGrafter"/>
</dbReference>
<dbReference type="AlphaFoldDB" id="A0AAW1NRA5"/>
<dbReference type="GO" id="GO:0004105">
    <property type="term" value="F:choline-phosphate cytidylyltransferase activity"/>
    <property type="evidence" value="ECO:0007669"/>
    <property type="project" value="UniProtKB-EC"/>
</dbReference>
<name>A0AAW1NRA5_9CHLO</name>
<dbReference type="InterPro" id="IPR041723">
    <property type="entry name" value="CCT"/>
</dbReference>
<protein>
    <recommendedName>
        <fullName evidence="8">choline-phosphate cytidylyltransferase</fullName>
        <ecNumber evidence="8">2.7.7.15</ecNumber>
    </recommendedName>
</protein>
<feature type="region of interest" description="Disordered" evidence="9">
    <location>
        <begin position="1"/>
        <end position="30"/>
    </location>
</feature>
<reference evidence="11 12" key="1">
    <citation type="journal article" date="2024" name="Nat. Commun.">
        <title>Phylogenomics reveals the evolutionary origins of lichenization in chlorophyte algae.</title>
        <authorList>
            <person name="Puginier C."/>
            <person name="Libourel C."/>
            <person name="Otte J."/>
            <person name="Skaloud P."/>
            <person name="Haon M."/>
            <person name="Grisel S."/>
            <person name="Petersen M."/>
            <person name="Berrin J.G."/>
            <person name="Delaux P.M."/>
            <person name="Dal Grande F."/>
            <person name="Keller J."/>
        </authorList>
    </citation>
    <scope>NUCLEOTIDE SEQUENCE [LARGE SCALE GENOMIC DNA]</scope>
    <source>
        <strain evidence="11 12">SAG 2036</strain>
    </source>
</reference>
<comment type="similarity">
    <text evidence="1">Belongs to the cytidylyltransferase family.</text>
</comment>
<accession>A0AAW1NRA5</accession>
<gene>
    <name evidence="11" type="ORF">WJX73_004924</name>
</gene>
<dbReference type="EMBL" id="JALJOQ010000179">
    <property type="protein sequence ID" value="KAK9791351.1"/>
    <property type="molecule type" value="Genomic_DNA"/>
</dbReference>
<evidence type="ECO:0000256" key="1">
    <source>
        <dbReference type="ARBA" id="ARBA00010101"/>
    </source>
</evidence>
<evidence type="ECO:0000256" key="2">
    <source>
        <dbReference type="ARBA" id="ARBA00022516"/>
    </source>
</evidence>
<evidence type="ECO:0000313" key="11">
    <source>
        <dbReference type="EMBL" id="KAK9791351.1"/>
    </source>
</evidence>
<feature type="domain" description="Cytidyltransferase-like" evidence="10">
    <location>
        <begin position="65"/>
        <end position="193"/>
    </location>
</feature>
<evidence type="ECO:0000256" key="5">
    <source>
        <dbReference type="ARBA" id="ARBA00023098"/>
    </source>
</evidence>
<dbReference type="NCBIfam" id="TIGR00125">
    <property type="entry name" value="cyt_tran_rel"/>
    <property type="match status" value="1"/>
</dbReference>
<dbReference type="Gene3D" id="3.40.50.620">
    <property type="entry name" value="HUPs"/>
    <property type="match status" value="1"/>
</dbReference>
<keyword evidence="12" id="KW-1185">Reference proteome</keyword>
<organism evidence="11 12">
    <name type="scientific">Symbiochloris irregularis</name>
    <dbReference type="NCBI Taxonomy" id="706552"/>
    <lineage>
        <taxon>Eukaryota</taxon>
        <taxon>Viridiplantae</taxon>
        <taxon>Chlorophyta</taxon>
        <taxon>core chlorophytes</taxon>
        <taxon>Trebouxiophyceae</taxon>
        <taxon>Trebouxiales</taxon>
        <taxon>Trebouxiaceae</taxon>
        <taxon>Symbiochloris</taxon>
    </lineage>
</organism>
<proteinExistence type="inferred from homology"/>
<dbReference type="Pfam" id="PF01467">
    <property type="entry name" value="CTP_transf_like"/>
    <property type="match status" value="1"/>
</dbReference>
<evidence type="ECO:0000313" key="12">
    <source>
        <dbReference type="Proteomes" id="UP001465755"/>
    </source>
</evidence>
<keyword evidence="2" id="KW-0444">Lipid biosynthesis</keyword>
<feature type="compositionally biased region" description="Basic residues" evidence="9">
    <location>
        <begin position="1"/>
        <end position="15"/>
    </location>
</feature>
<comment type="caution">
    <text evidence="11">The sequence shown here is derived from an EMBL/GenBank/DDBJ whole genome shotgun (WGS) entry which is preliminary data.</text>
</comment>
<keyword evidence="3" id="KW-0808">Transferase</keyword>
<dbReference type="CDD" id="cd02174">
    <property type="entry name" value="CCT"/>
    <property type="match status" value="1"/>
</dbReference>
<dbReference type="InterPro" id="IPR004821">
    <property type="entry name" value="Cyt_trans-like"/>
</dbReference>
<evidence type="ECO:0000256" key="3">
    <source>
        <dbReference type="ARBA" id="ARBA00022679"/>
    </source>
</evidence>
<dbReference type="PANTHER" id="PTHR10739">
    <property type="entry name" value="CYTIDYLYLTRANSFERASE"/>
    <property type="match status" value="1"/>
</dbReference>
<evidence type="ECO:0000256" key="9">
    <source>
        <dbReference type="SAM" id="MobiDB-lite"/>
    </source>
</evidence>
<keyword evidence="7" id="KW-1208">Phospholipid metabolism</keyword>
<evidence type="ECO:0000259" key="10">
    <source>
        <dbReference type="Pfam" id="PF01467"/>
    </source>
</evidence>
<evidence type="ECO:0000256" key="4">
    <source>
        <dbReference type="ARBA" id="ARBA00022695"/>
    </source>
</evidence>
<dbReference type="PANTHER" id="PTHR10739:SF13">
    <property type="entry name" value="CHOLINE-PHOSPHATE CYTIDYLYLTRANSFERASE"/>
    <property type="match status" value="1"/>
</dbReference>
<keyword evidence="4" id="KW-0548">Nucleotidyltransferase</keyword>
<dbReference type="EC" id="2.7.7.15" evidence="8"/>
<dbReference type="SUPFAM" id="SSF52374">
    <property type="entry name" value="Nucleotidylyl transferase"/>
    <property type="match status" value="1"/>
</dbReference>
<evidence type="ECO:0000256" key="7">
    <source>
        <dbReference type="ARBA" id="ARBA00023264"/>
    </source>
</evidence>
<dbReference type="Proteomes" id="UP001465755">
    <property type="component" value="Unassembled WGS sequence"/>
</dbReference>
<dbReference type="InterPro" id="IPR045049">
    <property type="entry name" value="Pcy1-like"/>
</dbReference>